<sequence>NFPNFRLYPNSVVLRSRFKRQFSDIFDTRVYYLWASPERLSKANSITSPPAGLRLIFPKIILLTGHSL</sequence>
<feature type="non-terminal residue" evidence="1">
    <location>
        <position position="68"/>
    </location>
</feature>
<reference evidence="1" key="1">
    <citation type="submission" date="2021-06" db="EMBL/GenBank/DDBJ databases">
        <authorList>
            <person name="Kallberg Y."/>
            <person name="Tangrot J."/>
            <person name="Rosling A."/>
        </authorList>
    </citation>
    <scope>NUCLEOTIDE SEQUENCE</scope>
    <source>
        <strain evidence="1">MA461A</strain>
    </source>
</reference>
<evidence type="ECO:0000313" key="1">
    <source>
        <dbReference type="EMBL" id="CAG8842964.1"/>
    </source>
</evidence>
<feature type="non-terminal residue" evidence="1">
    <location>
        <position position="1"/>
    </location>
</feature>
<organism evidence="1 2">
    <name type="scientific">Racocetra persica</name>
    <dbReference type="NCBI Taxonomy" id="160502"/>
    <lineage>
        <taxon>Eukaryota</taxon>
        <taxon>Fungi</taxon>
        <taxon>Fungi incertae sedis</taxon>
        <taxon>Mucoromycota</taxon>
        <taxon>Glomeromycotina</taxon>
        <taxon>Glomeromycetes</taxon>
        <taxon>Diversisporales</taxon>
        <taxon>Gigasporaceae</taxon>
        <taxon>Racocetra</taxon>
    </lineage>
</organism>
<proteinExistence type="predicted"/>
<dbReference type="EMBL" id="CAJVQC010136404">
    <property type="protein sequence ID" value="CAG8842964.1"/>
    <property type="molecule type" value="Genomic_DNA"/>
</dbReference>
<name>A0ACA9SQ43_9GLOM</name>
<comment type="caution">
    <text evidence="1">The sequence shown here is derived from an EMBL/GenBank/DDBJ whole genome shotgun (WGS) entry which is preliminary data.</text>
</comment>
<evidence type="ECO:0000313" key="2">
    <source>
        <dbReference type="Proteomes" id="UP000789920"/>
    </source>
</evidence>
<gene>
    <name evidence="1" type="ORF">RPERSI_LOCUS32555</name>
</gene>
<protein>
    <submittedName>
        <fullName evidence="1">4823_t:CDS:1</fullName>
    </submittedName>
</protein>
<accession>A0ACA9SQ43</accession>
<keyword evidence="2" id="KW-1185">Reference proteome</keyword>
<dbReference type="Proteomes" id="UP000789920">
    <property type="component" value="Unassembled WGS sequence"/>
</dbReference>